<dbReference type="Pfam" id="PF12937">
    <property type="entry name" value="F-box-like"/>
    <property type="match status" value="1"/>
</dbReference>
<accession>A0ABP9Y3F6</accession>
<sequence>MDSLPTEAYYRIFDYLSRPDILICSFVCRQWNLVAVQVYNKVLRIDYRKVRKAKKYLAGDDVKECFKNGHLVRRLIFASKIKDERLLGDLPEEFSRTEFLSLLEQYLNIEEIDFSTRLYDHEGFRDNHQNCFSTCLRYSTSLTSLCLKYTKHLKDYAYRSVDVLDLISQFKSLKELEFFNSYYDSQIMSQILEICPQLTDLIVNNEHADSFYTTQESLDQKTIIPIVKSSKNLRNLAVRSQSSLSLDFTKYLTSFIEDGLKTLNIMSFIGLCDWIEEAGMENALELMKKLGQTNAVDAIKWSKSVSCDITFVGFHVEVFDQFMYISSDKRISLVYGLDGGNFEDEEPLTDFPIHNRSILNVGLESVDRLVLDIENYDSNVMKFLKYAFTNCVNLLYLKIPDYLEIQKCPGHAVSELGSLENNLRMINFLSIEASNKYFTCFDWTMDLTCLKSLDRCYCSVDQYSMSPFAPDLSIKFKYLDGNQKLYYYNTKRKKFLAKKGKQNTLQLYTFICEKGIDFVIRFDYDDTPFSLANIKDLPNDYHHIIS</sequence>
<evidence type="ECO:0000259" key="1">
    <source>
        <dbReference type="PROSITE" id="PS50181"/>
    </source>
</evidence>
<dbReference type="PROSITE" id="PS50181">
    <property type="entry name" value="FBOX"/>
    <property type="match status" value="1"/>
</dbReference>
<name>A0ABP9Y3F6_9FUNG</name>
<dbReference type="Gene3D" id="3.80.10.10">
    <property type="entry name" value="Ribonuclease Inhibitor"/>
    <property type="match status" value="1"/>
</dbReference>
<protein>
    <recommendedName>
        <fullName evidence="1">F-box domain-containing protein</fullName>
    </recommendedName>
</protein>
<dbReference type="SUPFAM" id="SSF52047">
    <property type="entry name" value="RNI-like"/>
    <property type="match status" value="1"/>
</dbReference>
<reference evidence="2 3" key="1">
    <citation type="submission" date="2024-04" db="EMBL/GenBank/DDBJ databases">
        <title>genome sequences of Mucor flavus KT1a and Helicostylum pulchrum KT1b strains isolation_sourced from the surface of a dry-aged beef.</title>
        <authorList>
            <person name="Toyotome T."/>
            <person name="Hosono M."/>
            <person name="Torimaru M."/>
            <person name="Fukuda K."/>
            <person name="Mikami N."/>
        </authorList>
    </citation>
    <scope>NUCLEOTIDE SEQUENCE [LARGE SCALE GENOMIC DNA]</scope>
    <source>
        <strain evidence="2 3">KT1b</strain>
    </source>
</reference>
<gene>
    <name evidence="2" type="ORF">HPULCUR_006794</name>
</gene>
<proteinExistence type="predicted"/>
<dbReference type="CDD" id="cd09917">
    <property type="entry name" value="F-box_SF"/>
    <property type="match status" value="1"/>
</dbReference>
<evidence type="ECO:0000313" key="2">
    <source>
        <dbReference type="EMBL" id="GAA5801348.1"/>
    </source>
</evidence>
<dbReference type="InterPro" id="IPR001810">
    <property type="entry name" value="F-box_dom"/>
</dbReference>
<organism evidence="2 3">
    <name type="scientific">Helicostylum pulchrum</name>
    <dbReference type="NCBI Taxonomy" id="562976"/>
    <lineage>
        <taxon>Eukaryota</taxon>
        <taxon>Fungi</taxon>
        <taxon>Fungi incertae sedis</taxon>
        <taxon>Mucoromycota</taxon>
        <taxon>Mucoromycotina</taxon>
        <taxon>Mucoromycetes</taxon>
        <taxon>Mucorales</taxon>
        <taxon>Mucorineae</taxon>
        <taxon>Mucoraceae</taxon>
        <taxon>Helicostylum</taxon>
    </lineage>
</organism>
<dbReference type="InterPro" id="IPR032675">
    <property type="entry name" value="LRR_dom_sf"/>
</dbReference>
<dbReference type="InterPro" id="IPR036047">
    <property type="entry name" value="F-box-like_dom_sf"/>
</dbReference>
<feature type="domain" description="F-box" evidence="1">
    <location>
        <begin position="1"/>
        <end position="42"/>
    </location>
</feature>
<evidence type="ECO:0000313" key="3">
    <source>
        <dbReference type="Proteomes" id="UP001476247"/>
    </source>
</evidence>
<dbReference type="SMART" id="SM00256">
    <property type="entry name" value="FBOX"/>
    <property type="match status" value="1"/>
</dbReference>
<comment type="caution">
    <text evidence="2">The sequence shown here is derived from an EMBL/GenBank/DDBJ whole genome shotgun (WGS) entry which is preliminary data.</text>
</comment>
<keyword evidence="3" id="KW-1185">Reference proteome</keyword>
<dbReference type="EMBL" id="BAABUJ010000018">
    <property type="protein sequence ID" value="GAA5801348.1"/>
    <property type="molecule type" value="Genomic_DNA"/>
</dbReference>
<dbReference type="SUPFAM" id="SSF81383">
    <property type="entry name" value="F-box domain"/>
    <property type="match status" value="1"/>
</dbReference>
<dbReference type="Proteomes" id="UP001476247">
    <property type="component" value="Unassembled WGS sequence"/>
</dbReference>
<dbReference type="Gene3D" id="1.20.1280.50">
    <property type="match status" value="1"/>
</dbReference>